<proteinExistence type="predicted"/>
<reference evidence="2" key="1">
    <citation type="submission" date="2023-02" db="EMBL/GenBank/DDBJ databases">
        <title>Genome of toxic invasive species Heracleum sosnowskyi carries increased number of genes despite the absence of recent whole-genome duplications.</title>
        <authorList>
            <person name="Schelkunov M."/>
            <person name="Shtratnikova V."/>
            <person name="Makarenko M."/>
            <person name="Klepikova A."/>
            <person name="Omelchenko D."/>
            <person name="Novikova G."/>
            <person name="Obukhova E."/>
            <person name="Bogdanov V."/>
            <person name="Penin A."/>
            <person name="Logacheva M."/>
        </authorList>
    </citation>
    <scope>NUCLEOTIDE SEQUENCE</scope>
    <source>
        <strain evidence="2">Hsosn_3</strain>
        <tissue evidence="2">Leaf</tissue>
    </source>
</reference>
<dbReference type="AlphaFoldDB" id="A0AAD8I1S7"/>
<dbReference type="PANTHER" id="PTHR35461:SF3">
    <property type="entry name" value="OVATE DOMAIN-CONTAINING PROTEIN"/>
    <property type="match status" value="1"/>
</dbReference>
<evidence type="ECO:0000256" key="1">
    <source>
        <dbReference type="SAM" id="MobiDB-lite"/>
    </source>
</evidence>
<dbReference type="PANTHER" id="PTHR35461">
    <property type="entry name" value="BNAANNG14610D PROTEIN"/>
    <property type="match status" value="1"/>
</dbReference>
<evidence type="ECO:0000313" key="2">
    <source>
        <dbReference type="EMBL" id="KAK1376015.1"/>
    </source>
</evidence>
<dbReference type="EMBL" id="JAUIZM010000007">
    <property type="protein sequence ID" value="KAK1376015.1"/>
    <property type="molecule type" value="Genomic_DNA"/>
</dbReference>
<keyword evidence="3" id="KW-1185">Reference proteome</keyword>
<reference evidence="2" key="2">
    <citation type="submission" date="2023-05" db="EMBL/GenBank/DDBJ databases">
        <authorList>
            <person name="Schelkunov M.I."/>
        </authorList>
    </citation>
    <scope>NUCLEOTIDE SEQUENCE</scope>
    <source>
        <strain evidence="2">Hsosn_3</strain>
        <tissue evidence="2">Leaf</tissue>
    </source>
</reference>
<dbReference type="Proteomes" id="UP001237642">
    <property type="component" value="Unassembled WGS sequence"/>
</dbReference>
<comment type="caution">
    <text evidence="2">The sequence shown here is derived from an EMBL/GenBank/DDBJ whole genome shotgun (WGS) entry which is preliminary data.</text>
</comment>
<organism evidence="2 3">
    <name type="scientific">Heracleum sosnowskyi</name>
    <dbReference type="NCBI Taxonomy" id="360622"/>
    <lineage>
        <taxon>Eukaryota</taxon>
        <taxon>Viridiplantae</taxon>
        <taxon>Streptophyta</taxon>
        <taxon>Embryophyta</taxon>
        <taxon>Tracheophyta</taxon>
        <taxon>Spermatophyta</taxon>
        <taxon>Magnoliopsida</taxon>
        <taxon>eudicotyledons</taxon>
        <taxon>Gunneridae</taxon>
        <taxon>Pentapetalae</taxon>
        <taxon>asterids</taxon>
        <taxon>campanulids</taxon>
        <taxon>Apiales</taxon>
        <taxon>Apiaceae</taxon>
        <taxon>Apioideae</taxon>
        <taxon>apioid superclade</taxon>
        <taxon>Tordylieae</taxon>
        <taxon>Tordyliinae</taxon>
        <taxon>Heracleum</taxon>
    </lineage>
</organism>
<accession>A0AAD8I1S7</accession>
<sequence length="164" mass="19174">MLVKKSIHKVKNVIHKRLKNLRSFVSKGYNQNQMSRVPSFSTIPSNNTTNMQQVDNFNRDMSEESCIRRNEVVKAKKSNSVTRSTAKDLNGMSNSRKDERTRDVYNKDHVMDIEEALHYYSLITCPVYQDIVDRFFMDIYSEFLLPHPSASIHNSTRRLHSTML</sequence>
<evidence type="ECO:0000313" key="3">
    <source>
        <dbReference type="Proteomes" id="UP001237642"/>
    </source>
</evidence>
<gene>
    <name evidence="2" type="ORF">POM88_032208</name>
</gene>
<name>A0AAD8I1S7_9APIA</name>
<feature type="region of interest" description="Disordered" evidence="1">
    <location>
        <begin position="77"/>
        <end position="100"/>
    </location>
</feature>
<protein>
    <submittedName>
        <fullName evidence="2">Uncharacterized protein</fullName>
    </submittedName>
</protein>